<reference evidence="1 2" key="2">
    <citation type="journal article" date="2022" name="Mol. Ecol. Resour.">
        <title>The genomes of chicory, endive, great burdock and yacon provide insights into Asteraceae paleo-polyploidization history and plant inulin production.</title>
        <authorList>
            <person name="Fan W."/>
            <person name="Wang S."/>
            <person name="Wang H."/>
            <person name="Wang A."/>
            <person name="Jiang F."/>
            <person name="Liu H."/>
            <person name="Zhao H."/>
            <person name="Xu D."/>
            <person name="Zhang Y."/>
        </authorList>
    </citation>
    <scope>NUCLEOTIDE SEQUENCE [LARGE SCALE GENOMIC DNA]</scope>
    <source>
        <strain evidence="2">cv. Punajuju</strain>
        <tissue evidence="1">Leaves</tissue>
    </source>
</reference>
<accession>A0ACB9GYY3</accession>
<evidence type="ECO:0000313" key="1">
    <source>
        <dbReference type="EMBL" id="KAI3787917.1"/>
    </source>
</evidence>
<name>A0ACB9GYY3_CICIN</name>
<evidence type="ECO:0000313" key="2">
    <source>
        <dbReference type="Proteomes" id="UP001055811"/>
    </source>
</evidence>
<sequence>MSQGILQCSVEDFQKQKYETVSMIVGELVSIDWDRLNNRRRAPSSGQKATLVIHTSSVMKTPLVKKVSSEKGTKGDWKARRWPEKGVSMATVGIESVAPYAWR</sequence>
<proteinExistence type="predicted"/>
<organism evidence="1 2">
    <name type="scientific">Cichorium intybus</name>
    <name type="common">Chicory</name>
    <dbReference type="NCBI Taxonomy" id="13427"/>
    <lineage>
        <taxon>Eukaryota</taxon>
        <taxon>Viridiplantae</taxon>
        <taxon>Streptophyta</taxon>
        <taxon>Embryophyta</taxon>
        <taxon>Tracheophyta</taxon>
        <taxon>Spermatophyta</taxon>
        <taxon>Magnoliopsida</taxon>
        <taxon>eudicotyledons</taxon>
        <taxon>Gunneridae</taxon>
        <taxon>Pentapetalae</taxon>
        <taxon>asterids</taxon>
        <taxon>campanulids</taxon>
        <taxon>Asterales</taxon>
        <taxon>Asteraceae</taxon>
        <taxon>Cichorioideae</taxon>
        <taxon>Cichorieae</taxon>
        <taxon>Cichoriinae</taxon>
        <taxon>Cichorium</taxon>
    </lineage>
</organism>
<keyword evidence="2" id="KW-1185">Reference proteome</keyword>
<comment type="caution">
    <text evidence="1">The sequence shown here is derived from an EMBL/GenBank/DDBJ whole genome shotgun (WGS) entry which is preliminary data.</text>
</comment>
<dbReference type="Proteomes" id="UP001055811">
    <property type="component" value="Linkage Group LG01"/>
</dbReference>
<protein>
    <submittedName>
        <fullName evidence="1">Uncharacterized protein</fullName>
    </submittedName>
</protein>
<gene>
    <name evidence="1" type="ORF">L2E82_00429</name>
</gene>
<dbReference type="EMBL" id="CM042009">
    <property type="protein sequence ID" value="KAI3787917.1"/>
    <property type="molecule type" value="Genomic_DNA"/>
</dbReference>
<reference evidence="2" key="1">
    <citation type="journal article" date="2022" name="Mol. Ecol. Resour.">
        <title>The genomes of chicory, endive, great burdock and yacon provide insights into Asteraceae palaeo-polyploidization history and plant inulin production.</title>
        <authorList>
            <person name="Fan W."/>
            <person name="Wang S."/>
            <person name="Wang H."/>
            <person name="Wang A."/>
            <person name="Jiang F."/>
            <person name="Liu H."/>
            <person name="Zhao H."/>
            <person name="Xu D."/>
            <person name="Zhang Y."/>
        </authorList>
    </citation>
    <scope>NUCLEOTIDE SEQUENCE [LARGE SCALE GENOMIC DNA]</scope>
    <source>
        <strain evidence="2">cv. Punajuju</strain>
    </source>
</reference>